<keyword evidence="2" id="KW-1185">Reference proteome</keyword>
<proteinExistence type="predicted"/>
<sequence length="125" mass="14071">MCVGWDTGKLRLFEQHAVHAEKLVAQEKDKRNKKKEDQSHSAQLAMLQMVKQTAGIQYRRRGRGRGRGAVNAVVGGQMAVLHAGVKIIGLETVREGAKERENLVRSRMVTDRKRLGTWAADPKER</sequence>
<dbReference type="Proteomes" id="UP000727407">
    <property type="component" value="Unassembled WGS sequence"/>
</dbReference>
<reference evidence="1" key="1">
    <citation type="submission" date="2020-07" db="EMBL/GenBank/DDBJ databases">
        <title>Clarias magur genome sequencing, assembly and annotation.</title>
        <authorList>
            <person name="Kushwaha B."/>
            <person name="Kumar R."/>
            <person name="Das P."/>
            <person name="Joshi C.G."/>
            <person name="Kumar D."/>
            <person name="Nagpure N.S."/>
            <person name="Pandey M."/>
            <person name="Agarwal S."/>
            <person name="Srivastava S."/>
            <person name="Singh M."/>
            <person name="Sahoo L."/>
            <person name="Jayasankar P."/>
            <person name="Meher P.K."/>
            <person name="Koringa P.G."/>
            <person name="Iquebal M.A."/>
            <person name="Das S.P."/>
            <person name="Bit A."/>
            <person name="Patnaik S."/>
            <person name="Patel N."/>
            <person name="Shah T.M."/>
            <person name="Hinsu A."/>
            <person name="Jena J.K."/>
        </authorList>
    </citation>
    <scope>NUCLEOTIDE SEQUENCE</scope>
    <source>
        <strain evidence="1">CIFAMagur01</strain>
        <tissue evidence="1">Testis</tissue>
    </source>
</reference>
<dbReference type="EMBL" id="QNUK01001204">
    <property type="protein sequence ID" value="KAF5886065.1"/>
    <property type="molecule type" value="Genomic_DNA"/>
</dbReference>
<gene>
    <name evidence="1" type="ORF">DAT39_022599</name>
</gene>
<protein>
    <submittedName>
        <fullName evidence="1">Uncharacterized protein</fullName>
    </submittedName>
</protein>
<evidence type="ECO:0000313" key="1">
    <source>
        <dbReference type="EMBL" id="KAF5886065.1"/>
    </source>
</evidence>
<comment type="caution">
    <text evidence="1">The sequence shown here is derived from an EMBL/GenBank/DDBJ whole genome shotgun (WGS) entry which is preliminary data.</text>
</comment>
<evidence type="ECO:0000313" key="2">
    <source>
        <dbReference type="Proteomes" id="UP000727407"/>
    </source>
</evidence>
<organism evidence="1 2">
    <name type="scientific">Clarias magur</name>
    <name type="common">Asian catfish</name>
    <name type="synonym">Macropteronotus magur</name>
    <dbReference type="NCBI Taxonomy" id="1594786"/>
    <lineage>
        <taxon>Eukaryota</taxon>
        <taxon>Metazoa</taxon>
        <taxon>Chordata</taxon>
        <taxon>Craniata</taxon>
        <taxon>Vertebrata</taxon>
        <taxon>Euteleostomi</taxon>
        <taxon>Actinopterygii</taxon>
        <taxon>Neopterygii</taxon>
        <taxon>Teleostei</taxon>
        <taxon>Ostariophysi</taxon>
        <taxon>Siluriformes</taxon>
        <taxon>Clariidae</taxon>
        <taxon>Clarias</taxon>
    </lineage>
</organism>
<dbReference type="AlphaFoldDB" id="A0A8J4WNJ3"/>
<name>A0A8J4WNJ3_CLAMG</name>
<accession>A0A8J4WNJ3</accession>
<feature type="non-terminal residue" evidence="1">
    <location>
        <position position="125"/>
    </location>
</feature>